<dbReference type="FunFam" id="2.40.50.140:FF:000051">
    <property type="entry name" value="RNA-binding transcriptional accessory protein"/>
    <property type="match status" value="1"/>
</dbReference>
<dbReference type="Pfam" id="PF12836">
    <property type="entry name" value="HHH_3"/>
    <property type="match status" value="1"/>
</dbReference>
<dbReference type="InterPro" id="IPR023319">
    <property type="entry name" value="Tex-like_HTH_dom_sf"/>
</dbReference>
<dbReference type="Gene3D" id="1.10.10.650">
    <property type="entry name" value="RuvA domain 2-like"/>
    <property type="match status" value="1"/>
</dbReference>
<dbReference type="FunFam" id="3.30.420.140:FF:000001">
    <property type="entry name" value="RNA-binding transcriptional accessory protein"/>
    <property type="match status" value="1"/>
</dbReference>
<dbReference type="PANTHER" id="PTHR10724">
    <property type="entry name" value="30S RIBOSOMAL PROTEIN S1"/>
    <property type="match status" value="1"/>
</dbReference>
<dbReference type="InterPro" id="IPR012337">
    <property type="entry name" value="RNaseH-like_sf"/>
</dbReference>
<dbReference type="InterPro" id="IPR023323">
    <property type="entry name" value="Tex-like_dom_sf"/>
</dbReference>
<dbReference type="Gene3D" id="1.10.3500.10">
    <property type="entry name" value="Tex N-terminal region-like"/>
    <property type="match status" value="1"/>
</dbReference>
<dbReference type="InterPro" id="IPR037027">
    <property type="entry name" value="YqgF/RNaseH-like_dom_sf"/>
</dbReference>
<dbReference type="Pfam" id="PF16921">
    <property type="entry name" value="Tex_YqgF"/>
    <property type="match status" value="1"/>
</dbReference>
<dbReference type="EMBL" id="JADPIE010000011">
    <property type="protein sequence ID" value="MBF8438194.1"/>
    <property type="molecule type" value="Genomic_DNA"/>
</dbReference>
<dbReference type="Pfam" id="PF09371">
    <property type="entry name" value="Tex_N"/>
    <property type="match status" value="1"/>
</dbReference>
<dbReference type="Gene3D" id="3.30.420.140">
    <property type="entry name" value="YqgF/RNase H-like domain"/>
    <property type="match status" value="1"/>
</dbReference>
<dbReference type="GO" id="GO:0005737">
    <property type="term" value="C:cytoplasm"/>
    <property type="evidence" value="ECO:0007669"/>
    <property type="project" value="UniProtKB-ARBA"/>
</dbReference>
<dbReference type="InterPro" id="IPR044146">
    <property type="entry name" value="S1_Tex"/>
</dbReference>
<evidence type="ECO:0000313" key="4">
    <source>
        <dbReference type="Proteomes" id="UP000621436"/>
    </source>
</evidence>
<name>A0A931FB01_9FIRM</name>
<keyword evidence="4" id="KW-1185">Reference proteome</keyword>
<dbReference type="InterPro" id="IPR012340">
    <property type="entry name" value="NA-bd_OB-fold"/>
</dbReference>
<dbReference type="InterPro" id="IPR055179">
    <property type="entry name" value="Tex-like_central_region"/>
</dbReference>
<dbReference type="Pfam" id="PF22706">
    <property type="entry name" value="Tex_central_region"/>
    <property type="match status" value="1"/>
</dbReference>
<proteinExistence type="predicted"/>
<dbReference type="GO" id="GO:0006412">
    <property type="term" value="P:translation"/>
    <property type="evidence" value="ECO:0007669"/>
    <property type="project" value="TreeGrafter"/>
</dbReference>
<dbReference type="InterPro" id="IPR032639">
    <property type="entry name" value="Tex_YqgF"/>
</dbReference>
<evidence type="ECO:0000256" key="1">
    <source>
        <dbReference type="SAM" id="Coils"/>
    </source>
</evidence>
<protein>
    <submittedName>
        <fullName evidence="3">RNA-binding transcriptional accessory protein</fullName>
    </submittedName>
</protein>
<dbReference type="SMART" id="SM00732">
    <property type="entry name" value="YqgFc"/>
    <property type="match status" value="1"/>
</dbReference>
<evidence type="ECO:0000259" key="2">
    <source>
        <dbReference type="PROSITE" id="PS50126"/>
    </source>
</evidence>
<dbReference type="InterPro" id="IPR018974">
    <property type="entry name" value="Tex-like_N"/>
</dbReference>
<comment type="caution">
    <text evidence="3">The sequence shown here is derived from an EMBL/GenBank/DDBJ whole genome shotgun (WGS) entry which is preliminary data.</text>
</comment>
<dbReference type="FunFam" id="1.10.10.650:FF:000001">
    <property type="entry name" value="S1 RNA-binding domain 1"/>
    <property type="match status" value="1"/>
</dbReference>
<dbReference type="Pfam" id="PF00575">
    <property type="entry name" value="S1"/>
    <property type="match status" value="1"/>
</dbReference>
<dbReference type="PROSITE" id="PS50126">
    <property type="entry name" value="S1"/>
    <property type="match status" value="1"/>
</dbReference>
<dbReference type="GO" id="GO:0006139">
    <property type="term" value="P:nucleobase-containing compound metabolic process"/>
    <property type="evidence" value="ECO:0007669"/>
    <property type="project" value="InterPro"/>
</dbReference>
<organism evidence="3 4">
    <name type="scientific">Halonatronomonas betaini</name>
    <dbReference type="NCBI Taxonomy" id="2778430"/>
    <lineage>
        <taxon>Bacteria</taxon>
        <taxon>Bacillati</taxon>
        <taxon>Bacillota</taxon>
        <taxon>Clostridia</taxon>
        <taxon>Halanaerobiales</taxon>
        <taxon>Halarsenatibacteraceae</taxon>
        <taxon>Halonatronomonas</taxon>
    </lineage>
</organism>
<dbReference type="FunFam" id="1.10.150.310:FF:000001">
    <property type="entry name" value="RNA-binding transcriptional accessory protein"/>
    <property type="match status" value="1"/>
</dbReference>
<dbReference type="PANTHER" id="PTHR10724:SF10">
    <property type="entry name" value="S1 RNA-BINDING DOMAIN-CONTAINING PROTEIN 1"/>
    <property type="match status" value="1"/>
</dbReference>
<dbReference type="InterPro" id="IPR010994">
    <property type="entry name" value="RuvA_2-like"/>
</dbReference>
<sequence>MAYNLSLQGIKQIVNDTDYSQKQVKVVRELLEDGNTIPFLARYRKEKTGELDEEQLRDLNDRLEYQANLEKNKEDVINKLKDQDNLTNELMEKIKKAKKLQEVEDIYYPYRQRKQTRASKAIEKGLEPFAKFIMDSKGKKDLKVEAEKYLSEEDELTEIEEVLTGAQDIIADKIASDPEIKNLTRQRFWNQANIVSEIKDDAEDNKGVYEQYYDFKESINSIPPFRILALNRGENEEVLNLSIDAPDSSIINRIKSTIIDADSSFKKEIEESIVDGYKRLLGPSIEREVRSKLTEEAESHARNVFAKNLEALLLQPPLPDKIILGIDPAYRTGCKLAIIDESSKVIYTGTIFPHKPQSKKKESLEELNGLIEEFEIDSIVIGNGTASRETEELIVELNQEYDLSIPFTIVDEAGASVYSASKLSREELPGMDVSLRGAVSIARRIQDPLAELVKIDPRSVGVGLYQHDIDEKALLEELEIVVESVVNRVGVDLNTASPSLLSYVSGLNSSQSKKICDYRNENGQFSKRKEILDVKGIGPVSFEQSAGFLRLDSKLDPLARTEIHPESYDVTEEILNIIGFELSSFYDEHSDVINSLDNLSLSLNKLSDKLNIGLITLKDILKSLKKPGRDPREKLPKPIFRTDILKLEDLKVGHVLTGTVRNVVDFGAFVDIGLKSDGLVHISELSSEYVSDPTEVVQPADIVRVKVIDIDERRERISLSMSRVNEVE</sequence>
<dbReference type="InterPro" id="IPR041692">
    <property type="entry name" value="HHH_9"/>
</dbReference>
<gene>
    <name evidence="3" type="ORF">I0Q91_14025</name>
</gene>
<reference evidence="3" key="1">
    <citation type="submission" date="2020-11" db="EMBL/GenBank/DDBJ databases">
        <title>Halonatronomonas betainensis gen. nov., sp. nov. a novel haloalkaliphilic representative of the family Halanaerobiacae capable of betaine degradation.</title>
        <authorList>
            <person name="Boltyanskaya Y."/>
            <person name="Kevbrin V."/>
            <person name="Detkova E."/>
            <person name="Grouzdev D.S."/>
            <person name="Koziaeva V."/>
            <person name="Zhilina T."/>
        </authorList>
    </citation>
    <scope>NUCLEOTIDE SEQUENCE</scope>
    <source>
        <strain evidence="3">Z-7014</strain>
    </source>
</reference>
<dbReference type="GO" id="GO:0003729">
    <property type="term" value="F:mRNA binding"/>
    <property type="evidence" value="ECO:0007669"/>
    <property type="project" value="UniProtKB-ARBA"/>
</dbReference>
<evidence type="ECO:0000313" key="3">
    <source>
        <dbReference type="EMBL" id="MBF8438194.1"/>
    </source>
</evidence>
<dbReference type="Gene3D" id="2.40.50.140">
    <property type="entry name" value="Nucleic acid-binding proteins"/>
    <property type="match status" value="1"/>
</dbReference>
<dbReference type="InterPro" id="IPR006641">
    <property type="entry name" value="YqgF/RNaseH-like_dom"/>
</dbReference>
<keyword evidence="1" id="KW-0175">Coiled coil</keyword>
<dbReference type="AlphaFoldDB" id="A0A931FB01"/>
<dbReference type="CDD" id="cd05685">
    <property type="entry name" value="S1_Tex"/>
    <property type="match status" value="1"/>
</dbReference>
<dbReference type="SUPFAM" id="SSF47781">
    <property type="entry name" value="RuvA domain 2-like"/>
    <property type="match status" value="2"/>
</dbReference>
<dbReference type="InterPro" id="IPR050437">
    <property type="entry name" value="Ribos_protein_bS1-like"/>
</dbReference>
<dbReference type="RefSeq" id="WP_270455295.1">
    <property type="nucleotide sequence ID" value="NZ_JADPIE010000011.1"/>
</dbReference>
<dbReference type="SMART" id="SM00316">
    <property type="entry name" value="S1"/>
    <property type="match status" value="1"/>
</dbReference>
<dbReference type="Gene3D" id="1.10.150.310">
    <property type="entry name" value="Tex RuvX-like domain-like"/>
    <property type="match status" value="1"/>
</dbReference>
<dbReference type="InterPro" id="IPR003029">
    <property type="entry name" value="S1_domain"/>
</dbReference>
<dbReference type="SUPFAM" id="SSF158832">
    <property type="entry name" value="Tex N-terminal region-like"/>
    <property type="match status" value="1"/>
</dbReference>
<accession>A0A931FB01</accession>
<dbReference type="SUPFAM" id="SSF50249">
    <property type="entry name" value="Nucleic acid-binding proteins"/>
    <property type="match status" value="1"/>
</dbReference>
<dbReference type="GO" id="GO:0003735">
    <property type="term" value="F:structural constituent of ribosome"/>
    <property type="evidence" value="ECO:0007669"/>
    <property type="project" value="TreeGrafter"/>
</dbReference>
<dbReference type="SUPFAM" id="SSF53098">
    <property type="entry name" value="Ribonuclease H-like"/>
    <property type="match status" value="1"/>
</dbReference>
<dbReference type="Proteomes" id="UP000621436">
    <property type="component" value="Unassembled WGS sequence"/>
</dbReference>
<dbReference type="Pfam" id="PF17674">
    <property type="entry name" value="HHH_9"/>
    <property type="match status" value="1"/>
</dbReference>
<feature type="coiled-coil region" evidence="1">
    <location>
        <begin position="66"/>
        <end position="103"/>
    </location>
</feature>
<feature type="domain" description="S1 motif" evidence="2">
    <location>
        <begin position="653"/>
        <end position="722"/>
    </location>
</feature>